<dbReference type="Proteomes" id="UP001209878">
    <property type="component" value="Unassembled WGS sequence"/>
</dbReference>
<evidence type="ECO:0000259" key="2">
    <source>
        <dbReference type="Pfam" id="PF00723"/>
    </source>
</evidence>
<protein>
    <recommendedName>
        <fullName evidence="1">Phosphorylase b kinase regulatory subunit</fullName>
    </recommendedName>
</protein>
<organism evidence="3 4">
    <name type="scientific">Ridgeia piscesae</name>
    <name type="common">Tubeworm</name>
    <dbReference type="NCBI Taxonomy" id="27915"/>
    <lineage>
        <taxon>Eukaryota</taxon>
        <taxon>Metazoa</taxon>
        <taxon>Spiralia</taxon>
        <taxon>Lophotrochozoa</taxon>
        <taxon>Annelida</taxon>
        <taxon>Polychaeta</taxon>
        <taxon>Sedentaria</taxon>
        <taxon>Canalipalpata</taxon>
        <taxon>Sabellida</taxon>
        <taxon>Siboglinidae</taxon>
        <taxon>Ridgeia</taxon>
    </lineage>
</organism>
<dbReference type="GO" id="GO:0005516">
    <property type="term" value="F:calmodulin binding"/>
    <property type="evidence" value="ECO:0007669"/>
    <property type="project" value="UniProtKB-KW"/>
</dbReference>
<dbReference type="GO" id="GO:0005977">
    <property type="term" value="P:glycogen metabolic process"/>
    <property type="evidence" value="ECO:0007669"/>
    <property type="project" value="UniProtKB-KW"/>
</dbReference>
<keyword evidence="1" id="KW-0472">Membrane</keyword>
<keyword evidence="1" id="KW-1003">Cell membrane</keyword>
<comment type="similarity">
    <text evidence="1">Belongs to the phosphorylase b kinase regulatory chain family.</text>
</comment>
<keyword evidence="1" id="KW-0449">Lipoprotein</keyword>
<comment type="subcellular location">
    <subcellularLocation>
        <location evidence="1">Cell membrane</location>
        <topology evidence="1">Lipid-anchor</topology>
        <orientation evidence="1">Cytoplasmic side</orientation>
    </subcellularLocation>
</comment>
<gene>
    <name evidence="3" type="ORF">NP493_740g02035</name>
</gene>
<dbReference type="GO" id="GO:0005964">
    <property type="term" value="C:phosphorylase kinase complex"/>
    <property type="evidence" value="ECO:0007669"/>
    <property type="project" value="TreeGrafter"/>
</dbReference>
<sequence length="349" mass="39100">MNKPFPAGSSHFSIAEETIGGHSSTQFDFYETAKTDHAFHLLKGGDYQPDLRIQAYHDNRFEGVDGATLVDMLREAEALNEQADIIHYMYITKGAGWDTGMEDDQPCTVSDLLVELYEKAGHSKQWWLVRHTAGMLHKQVEDLAKAQTDILVRQKQLAVGLPPEPREKIITRPLPPDELAALIQEAYGDNNSAAMLTQELMIYLAMFIRTEPKLFHEMLRLRVGLIIQVMASELARTLHCTGEEASDQLLNLSPYEMKTLLHHILSGKEFDVSSGDSFSSSHSTDVEHPLCILPIQLSSKIPPKSAQCERLCHDMKVSILFVTLSDACWVIYGIFGLTHFVCHAGHPVC</sequence>
<keyword evidence="1" id="KW-0321">Glycogen metabolism</keyword>
<reference evidence="3" key="1">
    <citation type="journal article" date="2023" name="Mol. Biol. Evol.">
        <title>Third-Generation Sequencing Reveals the Adaptive Role of the Epigenome in Three Deep-Sea Polychaetes.</title>
        <authorList>
            <person name="Perez M."/>
            <person name="Aroh O."/>
            <person name="Sun Y."/>
            <person name="Lan Y."/>
            <person name="Juniper S.K."/>
            <person name="Young C.R."/>
            <person name="Angers B."/>
            <person name="Qian P.Y."/>
        </authorList>
    </citation>
    <scope>NUCLEOTIDE SEQUENCE</scope>
    <source>
        <strain evidence="3">R07B-5</strain>
    </source>
</reference>
<comment type="caution">
    <text evidence="3">The sequence shown here is derived from an EMBL/GenBank/DDBJ whole genome shotgun (WGS) entry which is preliminary data.</text>
</comment>
<evidence type="ECO:0000313" key="3">
    <source>
        <dbReference type="EMBL" id="KAK2175274.1"/>
    </source>
</evidence>
<dbReference type="AlphaFoldDB" id="A0AAD9KQ48"/>
<name>A0AAD9KQ48_RIDPI</name>
<evidence type="ECO:0000313" key="4">
    <source>
        <dbReference type="Proteomes" id="UP001209878"/>
    </source>
</evidence>
<keyword evidence="4" id="KW-1185">Reference proteome</keyword>
<dbReference type="InterPro" id="IPR011613">
    <property type="entry name" value="GH15-like"/>
</dbReference>
<feature type="domain" description="GH15-like" evidence="2">
    <location>
        <begin position="106"/>
        <end position="224"/>
    </location>
</feature>
<dbReference type="GO" id="GO:0005886">
    <property type="term" value="C:plasma membrane"/>
    <property type="evidence" value="ECO:0007669"/>
    <property type="project" value="UniProtKB-SubCell"/>
</dbReference>
<dbReference type="InterPro" id="IPR008734">
    <property type="entry name" value="PHK_A/B_su"/>
</dbReference>
<comment type="function">
    <text evidence="1">Phosphorylase b kinase catalyzes the phosphorylation of serine in certain substrates, including troponin I.</text>
</comment>
<accession>A0AAD9KQ48</accession>
<keyword evidence="1" id="KW-0112">Calmodulin-binding</keyword>
<dbReference type="Pfam" id="PF00723">
    <property type="entry name" value="Glyco_hydro_15"/>
    <property type="match status" value="1"/>
</dbReference>
<dbReference type="PANTHER" id="PTHR10749">
    <property type="entry name" value="PHOSPHORYLASE B KINASE REGULATORY SUBUNIT"/>
    <property type="match status" value="1"/>
</dbReference>
<dbReference type="EMBL" id="JAODUO010000739">
    <property type="protein sequence ID" value="KAK2175274.1"/>
    <property type="molecule type" value="Genomic_DNA"/>
</dbReference>
<keyword evidence="1" id="KW-0119">Carbohydrate metabolism</keyword>
<proteinExistence type="inferred from homology"/>
<keyword evidence="1" id="KW-0636">Prenylation</keyword>
<dbReference type="PANTHER" id="PTHR10749:SF7">
    <property type="entry name" value="PHOSPHORYLASE B KINASE REGULATORY SUBUNIT ALPHA-RELATED"/>
    <property type="match status" value="1"/>
</dbReference>
<evidence type="ECO:0000256" key="1">
    <source>
        <dbReference type="RuleBase" id="RU364123"/>
    </source>
</evidence>
<comment type="pathway">
    <text evidence="1">Glycan biosynthesis; glycogen metabolism.</text>
</comment>